<organism evidence="2 3">
    <name type="scientific">Pleurodeles waltl</name>
    <name type="common">Iberian ribbed newt</name>
    <dbReference type="NCBI Taxonomy" id="8319"/>
    <lineage>
        <taxon>Eukaryota</taxon>
        <taxon>Metazoa</taxon>
        <taxon>Chordata</taxon>
        <taxon>Craniata</taxon>
        <taxon>Vertebrata</taxon>
        <taxon>Euteleostomi</taxon>
        <taxon>Amphibia</taxon>
        <taxon>Batrachia</taxon>
        <taxon>Caudata</taxon>
        <taxon>Salamandroidea</taxon>
        <taxon>Salamandridae</taxon>
        <taxon>Pleurodelinae</taxon>
        <taxon>Pleurodeles</taxon>
    </lineage>
</organism>
<comment type="caution">
    <text evidence="2">The sequence shown here is derived from an EMBL/GenBank/DDBJ whole genome shotgun (WGS) entry which is preliminary data.</text>
</comment>
<gene>
    <name evidence="2" type="ORF">NDU88_004668</name>
</gene>
<dbReference type="Proteomes" id="UP001066276">
    <property type="component" value="Chromosome 1_2"/>
</dbReference>
<sequence length="92" mass="9790">MRGGGEGSAQRYVGGAGSPEAVRHRGAAKEQVWTAPCPCPPASSHALNRKEGTVRTRRRRAKDTASAKQVKPLPPTRLLPLPLLGVYVSSSF</sequence>
<dbReference type="AlphaFoldDB" id="A0AAV7W8T7"/>
<reference evidence="2" key="1">
    <citation type="journal article" date="2022" name="bioRxiv">
        <title>Sequencing and chromosome-scale assembly of the giantPleurodeles waltlgenome.</title>
        <authorList>
            <person name="Brown T."/>
            <person name="Elewa A."/>
            <person name="Iarovenko S."/>
            <person name="Subramanian E."/>
            <person name="Araus A.J."/>
            <person name="Petzold A."/>
            <person name="Susuki M."/>
            <person name="Suzuki K.-i.T."/>
            <person name="Hayashi T."/>
            <person name="Toyoda A."/>
            <person name="Oliveira C."/>
            <person name="Osipova E."/>
            <person name="Leigh N.D."/>
            <person name="Simon A."/>
            <person name="Yun M.H."/>
        </authorList>
    </citation>
    <scope>NUCLEOTIDE SEQUENCE</scope>
    <source>
        <strain evidence="2">20211129_DDA</strain>
        <tissue evidence="2">Liver</tissue>
    </source>
</reference>
<protein>
    <submittedName>
        <fullName evidence="2">Uncharacterized protein</fullName>
    </submittedName>
</protein>
<accession>A0AAV7W8T7</accession>
<proteinExistence type="predicted"/>
<evidence type="ECO:0000256" key="1">
    <source>
        <dbReference type="SAM" id="MobiDB-lite"/>
    </source>
</evidence>
<keyword evidence="3" id="KW-1185">Reference proteome</keyword>
<name>A0AAV7W8T7_PLEWA</name>
<feature type="region of interest" description="Disordered" evidence="1">
    <location>
        <begin position="1"/>
        <end position="75"/>
    </location>
</feature>
<evidence type="ECO:0000313" key="2">
    <source>
        <dbReference type="EMBL" id="KAJ1209290.1"/>
    </source>
</evidence>
<dbReference type="EMBL" id="JANPWB010000002">
    <property type="protein sequence ID" value="KAJ1209290.1"/>
    <property type="molecule type" value="Genomic_DNA"/>
</dbReference>
<evidence type="ECO:0000313" key="3">
    <source>
        <dbReference type="Proteomes" id="UP001066276"/>
    </source>
</evidence>